<name>A0ABT6AU41_9BURK</name>
<organism evidence="1 2">
    <name type="scientific">Cupriavidus basilensis</name>
    <dbReference type="NCBI Taxonomy" id="68895"/>
    <lineage>
        <taxon>Bacteria</taxon>
        <taxon>Pseudomonadati</taxon>
        <taxon>Pseudomonadota</taxon>
        <taxon>Betaproteobacteria</taxon>
        <taxon>Burkholderiales</taxon>
        <taxon>Burkholderiaceae</taxon>
        <taxon>Cupriavidus</taxon>
    </lineage>
</organism>
<dbReference type="Proteomes" id="UP001216674">
    <property type="component" value="Unassembled WGS sequence"/>
</dbReference>
<dbReference type="RefSeq" id="WP_276266712.1">
    <property type="nucleotide sequence ID" value="NZ_JARJLM010000416.1"/>
</dbReference>
<proteinExistence type="predicted"/>
<evidence type="ECO:0000313" key="2">
    <source>
        <dbReference type="Proteomes" id="UP001216674"/>
    </source>
</evidence>
<dbReference type="EMBL" id="JARJLM010000416">
    <property type="protein sequence ID" value="MDF3836149.1"/>
    <property type="molecule type" value="Genomic_DNA"/>
</dbReference>
<evidence type="ECO:0000313" key="1">
    <source>
        <dbReference type="EMBL" id="MDF3836149.1"/>
    </source>
</evidence>
<protein>
    <submittedName>
        <fullName evidence="1">Uncharacterized protein</fullName>
    </submittedName>
</protein>
<reference evidence="1 2" key="1">
    <citation type="submission" date="2023-03" db="EMBL/GenBank/DDBJ databases">
        <title>Draft assemblies of triclosan tolerant bacteria isolated from returned activated sludge.</title>
        <authorList>
            <person name="Van Hamelsveld S."/>
        </authorList>
    </citation>
    <scope>NUCLEOTIDE SEQUENCE [LARGE SCALE GENOMIC DNA]</scope>
    <source>
        <strain evidence="1 2">GW210010_S58</strain>
    </source>
</reference>
<accession>A0ABT6AU41</accession>
<keyword evidence="2" id="KW-1185">Reference proteome</keyword>
<gene>
    <name evidence="1" type="ORF">P3W85_24815</name>
</gene>
<comment type="caution">
    <text evidence="1">The sequence shown here is derived from an EMBL/GenBank/DDBJ whole genome shotgun (WGS) entry which is preliminary data.</text>
</comment>
<sequence>MQHIEIQFASTLASACPSEPPMRLAYPQRTLTVRQLIGDVVREQCARLALRAAIGAAEAAARVARQYLTDEEIAQLSAHGRVALQAAGSPAAPEPEAEVACALAGFGKRRFLLTVQGQRMHSLDDTIQLARDTQIAFVRLVPLVGG</sequence>